<dbReference type="STRING" id="69895.SAMN05192551_11162"/>
<organism evidence="10 11">
    <name type="scientific">Tindallia magadiensis</name>
    <dbReference type="NCBI Taxonomy" id="69895"/>
    <lineage>
        <taxon>Bacteria</taxon>
        <taxon>Bacillati</taxon>
        <taxon>Bacillota</taxon>
        <taxon>Clostridia</taxon>
        <taxon>Peptostreptococcales</taxon>
        <taxon>Tindalliaceae</taxon>
        <taxon>Tindallia</taxon>
    </lineage>
</organism>
<dbReference type="PANTHER" id="PTHR43553:SF26">
    <property type="entry name" value="ABC TRANSPORTER ATP-BINDING PROTEIN BC_2655-RELATED"/>
    <property type="match status" value="1"/>
</dbReference>
<evidence type="ECO:0000256" key="4">
    <source>
        <dbReference type="ARBA" id="ARBA00022475"/>
    </source>
</evidence>
<feature type="domain" description="ABC transporter" evidence="9">
    <location>
        <begin position="5"/>
        <end position="245"/>
    </location>
</feature>
<evidence type="ECO:0000313" key="11">
    <source>
        <dbReference type="Proteomes" id="UP000199287"/>
    </source>
</evidence>
<dbReference type="SUPFAM" id="SSF52540">
    <property type="entry name" value="P-loop containing nucleoside triphosphate hydrolases"/>
    <property type="match status" value="2"/>
</dbReference>
<dbReference type="SMART" id="SM00382">
    <property type="entry name" value="AAA"/>
    <property type="match status" value="2"/>
</dbReference>
<evidence type="ECO:0000259" key="9">
    <source>
        <dbReference type="PROSITE" id="PS50893"/>
    </source>
</evidence>
<keyword evidence="11" id="KW-1185">Reference proteome</keyword>
<dbReference type="FunFam" id="3.40.50.300:FF:000224">
    <property type="entry name" value="Energy-coupling factor transporter ATP-binding protein EcfA"/>
    <property type="match status" value="1"/>
</dbReference>
<dbReference type="Proteomes" id="UP000199287">
    <property type="component" value="Unassembled WGS sequence"/>
</dbReference>
<evidence type="ECO:0000256" key="8">
    <source>
        <dbReference type="ARBA" id="ARBA00023136"/>
    </source>
</evidence>
<dbReference type="InterPro" id="IPR003593">
    <property type="entry name" value="AAA+_ATPase"/>
</dbReference>
<gene>
    <name evidence="10" type="ORF">SAMN05192551_11162</name>
</gene>
<dbReference type="RefSeq" id="WP_093373574.1">
    <property type="nucleotide sequence ID" value="NZ_FOQA01000011.1"/>
</dbReference>
<dbReference type="OrthoDB" id="501320at2"/>
<dbReference type="EMBL" id="FOQA01000011">
    <property type="protein sequence ID" value="SFI30912.1"/>
    <property type="molecule type" value="Genomic_DNA"/>
</dbReference>
<proteinExistence type="inferred from homology"/>
<dbReference type="InterPro" id="IPR027417">
    <property type="entry name" value="P-loop_NTPase"/>
</dbReference>
<evidence type="ECO:0000256" key="7">
    <source>
        <dbReference type="ARBA" id="ARBA00022967"/>
    </source>
</evidence>
<evidence type="ECO:0000256" key="5">
    <source>
        <dbReference type="ARBA" id="ARBA00022741"/>
    </source>
</evidence>
<keyword evidence="3" id="KW-0813">Transport</keyword>
<evidence type="ECO:0000256" key="6">
    <source>
        <dbReference type="ARBA" id="ARBA00022840"/>
    </source>
</evidence>
<dbReference type="Pfam" id="PF00005">
    <property type="entry name" value="ABC_tran"/>
    <property type="match status" value="2"/>
</dbReference>
<evidence type="ECO:0000256" key="2">
    <source>
        <dbReference type="ARBA" id="ARBA00005417"/>
    </source>
</evidence>
<dbReference type="GO" id="GO:0016887">
    <property type="term" value="F:ATP hydrolysis activity"/>
    <property type="evidence" value="ECO:0007669"/>
    <property type="project" value="InterPro"/>
</dbReference>
<dbReference type="Gene3D" id="3.40.50.300">
    <property type="entry name" value="P-loop containing nucleotide triphosphate hydrolases"/>
    <property type="match status" value="2"/>
</dbReference>
<dbReference type="InterPro" id="IPR017871">
    <property type="entry name" value="ABC_transporter-like_CS"/>
</dbReference>
<dbReference type="PANTHER" id="PTHR43553">
    <property type="entry name" value="HEAVY METAL TRANSPORTER"/>
    <property type="match status" value="1"/>
</dbReference>
<dbReference type="PROSITE" id="PS50893">
    <property type="entry name" value="ABC_TRANSPORTER_2"/>
    <property type="match status" value="2"/>
</dbReference>
<dbReference type="CDD" id="cd03225">
    <property type="entry name" value="ABC_cobalt_CbiO_domain1"/>
    <property type="match status" value="2"/>
</dbReference>
<keyword evidence="6 10" id="KW-0067">ATP-binding</keyword>
<dbReference type="PROSITE" id="PS00211">
    <property type="entry name" value="ABC_TRANSPORTER_1"/>
    <property type="match status" value="2"/>
</dbReference>
<keyword evidence="5" id="KW-0547">Nucleotide-binding</keyword>
<keyword evidence="7" id="KW-1278">Translocase</keyword>
<evidence type="ECO:0000256" key="3">
    <source>
        <dbReference type="ARBA" id="ARBA00022448"/>
    </source>
</evidence>
<evidence type="ECO:0000313" key="10">
    <source>
        <dbReference type="EMBL" id="SFI30912.1"/>
    </source>
</evidence>
<dbReference type="InterPro" id="IPR015856">
    <property type="entry name" value="ABC_transpr_CbiO/EcfA_su"/>
</dbReference>
<keyword evidence="4" id="KW-1003">Cell membrane</keyword>
<keyword evidence="8" id="KW-0472">Membrane</keyword>
<dbReference type="InterPro" id="IPR050095">
    <property type="entry name" value="ECF_ABC_transporter_ATP-bd"/>
</dbReference>
<comment type="similarity">
    <text evidence="2">Belongs to the ABC transporter superfamily.</text>
</comment>
<protein>
    <submittedName>
        <fullName evidence="10">Energy-coupling factor transport system ATP-binding protein</fullName>
    </submittedName>
</protein>
<dbReference type="InterPro" id="IPR003439">
    <property type="entry name" value="ABC_transporter-like_ATP-bd"/>
</dbReference>
<dbReference type="GO" id="GO:0042626">
    <property type="term" value="F:ATPase-coupled transmembrane transporter activity"/>
    <property type="evidence" value="ECO:0007669"/>
    <property type="project" value="TreeGrafter"/>
</dbReference>
<sequence length="585" mass="64483">MKSILKVHDLSVQYPYTEQPTLKNISITVEKGEALLIIGASGCGKSSLALAIAGLIPRTIEAEQQGRIYLEGRDIAEMSPGEVCQQVGFVFQDPEAQFCMLTVEDEIAFGLENAGFSPDLIETRIEEALEKVGMSEHRYSHTHRLSGGMKQRVALACALALHPPILILDEPTANLDPAATEDFFRLLESLIASKNHTILLVEHKLEKPAALMDRVVVINEGEIVAENSPRHVFAQQNQLLMKIGVWQPYASELAGKLEKAGISFSPFPLTVAELLEHAGKDSQKSNALAKQVARPIEATDSLETGVEELAIDCRQVSFSYKTPFQEAKVLENIQWQVRPGSFLALLGENGIGKSTLARLVLGLLKPSKGSISLFGKNTKSISRKRVAELAGLVFQNPEHQFLTDSTWEEIAYSLKLANIPGTEIPRRVQELLEEFSLAEKAEANPFTLSQGEKRRLSVASMLATDQQLLILDEPSFGQDYQNTYKLMNLVKARQLKGCTVVMITHDMRLVWEYATEVALLSEGKLAYTGDPEGLFYQKDLLEACSLKPPLPLHMMKGLESVEKRGSIKKPGDLKEDALKAGALNV</sequence>
<reference evidence="11" key="1">
    <citation type="submission" date="2016-10" db="EMBL/GenBank/DDBJ databases">
        <authorList>
            <person name="Varghese N."/>
            <person name="Submissions S."/>
        </authorList>
    </citation>
    <scope>NUCLEOTIDE SEQUENCE [LARGE SCALE GENOMIC DNA]</scope>
    <source>
        <strain evidence="11">Z-7934</strain>
    </source>
</reference>
<dbReference type="GO" id="GO:0005524">
    <property type="term" value="F:ATP binding"/>
    <property type="evidence" value="ECO:0007669"/>
    <property type="project" value="UniProtKB-KW"/>
</dbReference>
<feature type="domain" description="ABC transporter" evidence="9">
    <location>
        <begin position="311"/>
        <end position="547"/>
    </location>
</feature>
<dbReference type="GO" id="GO:0043190">
    <property type="term" value="C:ATP-binding cassette (ABC) transporter complex"/>
    <property type="evidence" value="ECO:0007669"/>
    <property type="project" value="TreeGrafter"/>
</dbReference>
<dbReference type="AlphaFoldDB" id="A0A1I3H5M6"/>
<dbReference type="NCBIfam" id="NF010167">
    <property type="entry name" value="PRK13648.1"/>
    <property type="match status" value="2"/>
</dbReference>
<evidence type="ECO:0000256" key="1">
    <source>
        <dbReference type="ARBA" id="ARBA00004202"/>
    </source>
</evidence>
<accession>A0A1I3H5M6</accession>
<comment type="subcellular location">
    <subcellularLocation>
        <location evidence="1">Cell membrane</location>
        <topology evidence="1">Peripheral membrane protein</topology>
    </subcellularLocation>
</comment>
<name>A0A1I3H5M6_9FIRM</name>